<reference evidence="3" key="1">
    <citation type="submission" date="2011-05" db="EMBL/GenBank/DDBJ databases">
        <authorList>
            <person name="Richards S.R."/>
            <person name="Qu J."/>
            <person name="Jiang H."/>
            <person name="Jhangiani S.N."/>
            <person name="Agravi P."/>
            <person name="Goodspeed R."/>
            <person name="Gross S."/>
            <person name="Mandapat C."/>
            <person name="Jackson L."/>
            <person name="Mathew T."/>
            <person name="Pu L."/>
            <person name="Thornton R."/>
            <person name="Saada N."/>
            <person name="Wilczek-Boney K.B."/>
            <person name="Lee S."/>
            <person name="Kovar C."/>
            <person name="Wu Y."/>
            <person name="Scherer S.E."/>
            <person name="Worley K.C."/>
            <person name="Muzny D.M."/>
            <person name="Gibbs R."/>
        </authorList>
    </citation>
    <scope>NUCLEOTIDE SEQUENCE</scope>
    <source>
        <strain evidence="3">Brora</strain>
    </source>
</reference>
<reference evidence="2" key="2">
    <citation type="submission" date="2015-02" db="UniProtKB">
        <authorList>
            <consortium name="EnsemblMetazoa"/>
        </authorList>
    </citation>
    <scope>IDENTIFICATION</scope>
</reference>
<dbReference type="InterPro" id="IPR032135">
    <property type="entry name" value="DUF4817"/>
</dbReference>
<dbReference type="Pfam" id="PF16087">
    <property type="entry name" value="DUF4817"/>
    <property type="match status" value="1"/>
</dbReference>
<feature type="domain" description="DUF4817" evidence="1">
    <location>
        <begin position="132"/>
        <end position="180"/>
    </location>
</feature>
<evidence type="ECO:0000259" key="1">
    <source>
        <dbReference type="Pfam" id="PF16087"/>
    </source>
</evidence>
<name>T1JAR6_STRMM</name>
<evidence type="ECO:0000313" key="2">
    <source>
        <dbReference type="EnsemblMetazoa" id="SMAR010837-PA"/>
    </source>
</evidence>
<sequence length="254" mass="28534">MLISSAAKSTRGKSGKTVSRKRGLLLLYVNDISRAANLFKTFVQRYKSSVVTAVKHSIPQGPYKSPYSFNSRQDESWDIVKSTKFNLLIVNSVVFKNHLTIGINRCITISVNYLCLTIHMAPHTFTNEIFVELLLLYFRNGENQSKASQLYAELHPDQPAPSHKVVGRLIKRFLATGSVQEIKLGRPKSATAENNTIDVLASVEVEPKLAVRQRAQASGISKNSVCRILKTNKIHPYKTRFVQELLDRDPLPIL</sequence>
<keyword evidence="3" id="KW-1185">Reference proteome</keyword>
<dbReference type="EnsemblMetazoa" id="SMAR010837-RA">
    <property type="protein sequence ID" value="SMAR010837-PA"/>
    <property type="gene ID" value="SMAR010837"/>
</dbReference>
<dbReference type="PANTHER" id="PTHR47326">
    <property type="entry name" value="TRANSPOSABLE ELEMENT TC3 TRANSPOSASE-LIKE PROTEIN"/>
    <property type="match status" value="1"/>
</dbReference>
<organism evidence="2 3">
    <name type="scientific">Strigamia maritima</name>
    <name type="common">European centipede</name>
    <name type="synonym">Geophilus maritimus</name>
    <dbReference type="NCBI Taxonomy" id="126957"/>
    <lineage>
        <taxon>Eukaryota</taxon>
        <taxon>Metazoa</taxon>
        <taxon>Ecdysozoa</taxon>
        <taxon>Arthropoda</taxon>
        <taxon>Myriapoda</taxon>
        <taxon>Chilopoda</taxon>
        <taxon>Pleurostigmophora</taxon>
        <taxon>Geophilomorpha</taxon>
        <taxon>Linotaeniidae</taxon>
        <taxon>Strigamia</taxon>
    </lineage>
</organism>
<evidence type="ECO:0000313" key="3">
    <source>
        <dbReference type="Proteomes" id="UP000014500"/>
    </source>
</evidence>
<dbReference type="Proteomes" id="UP000014500">
    <property type="component" value="Unassembled WGS sequence"/>
</dbReference>
<dbReference type="EMBL" id="JH432003">
    <property type="status" value="NOT_ANNOTATED_CDS"/>
    <property type="molecule type" value="Genomic_DNA"/>
</dbReference>
<dbReference type="HOGENOM" id="CLU_1095481_0_0_1"/>
<accession>T1JAR6</accession>
<dbReference type="AlphaFoldDB" id="T1JAR6"/>
<protein>
    <recommendedName>
        <fullName evidence="1">DUF4817 domain-containing protein</fullName>
    </recommendedName>
</protein>
<proteinExistence type="predicted"/>
<dbReference type="PhylomeDB" id="T1JAR6"/>
<dbReference type="PANTHER" id="PTHR47326:SF1">
    <property type="entry name" value="HTH PSQ-TYPE DOMAIN-CONTAINING PROTEIN"/>
    <property type="match status" value="1"/>
</dbReference>
<dbReference type="STRING" id="126957.T1JAR6"/>